<keyword evidence="10" id="KW-0966">Cell projection</keyword>
<feature type="region of interest" description="Disordered" evidence="13">
    <location>
        <begin position="936"/>
        <end position="974"/>
    </location>
</feature>
<comment type="subcellular location">
    <subcellularLocation>
        <location evidence="2">Cell projection</location>
    </subcellularLocation>
    <subcellularLocation>
        <location evidence="1">Cytoplasm</location>
        <location evidence="1">Cytoskeleton</location>
    </subcellularLocation>
</comment>
<keyword evidence="4" id="KW-0597">Phosphoprotein</keyword>
<proteinExistence type="inferred from homology"/>
<dbReference type="PANTHER" id="PTHR47969">
    <property type="entry name" value="CHROMOSOME-ASSOCIATED KINESIN KIF4A-RELATED"/>
    <property type="match status" value="1"/>
</dbReference>
<feature type="compositionally biased region" description="Acidic residues" evidence="13">
    <location>
        <begin position="516"/>
        <end position="531"/>
    </location>
</feature>
<dbReference type="Gene3D" id="3.40.850.10">
    <property type="entry name" value="Kinesin motor domain"/>
    <property type="match status" value="1"/>
</dbReference>
<gene>
    <name evidence="15" type="ORF">ANN_00689</name>
</gene>
<dbReference type="Pfam" id="PF23203">
    <property type="entry name" value="KIF21A"/>
    <property type="match status" value="1"/>
</dbReference>
<dbReference type="InterPro" id="IPR036961">
    <property type="entry name" value="Kinesin_motor_dom_sf"/>
</dbReference>
<dbReference type="EMBL" id="JAJSOF020000003">
    <property type="protein sequence ID" value="KAJ4449291.1"/>
    <property type="molecule type" value="Genomic_DNA"/>
</dbReference>
<feature type="coiled-coil region" evidence="12">
    <location>
        <begin position="780"/>
        <end position="848"/>
    </location>
</feature>
<feature type="domain" description="Kinesin motor" evidence="14">
    <location>
        <begin position="1"/>
        <end position="294"/>
    </location>
</feature>
<feature type="region of interest" description="Disordered" evidence="13">
    <location>
        <begin position="478"/>
        <end position="540"/>
    </location>
</feature>
<evidence type="ECO:0000256" key="5">
    <source>
        <dbReference type="ARBA" id="ARBA00022701"/>
    </source>
</evidence>
<evidence type="ECO:0000256" key="9">
    <source>
        <dbReference type="ARBA" id="ARBA00023212"/>
    </source>
</evidence>
<dbReference type="SUPFAM" id="SSF52540">
    <property type="entry name" value="P-loop containing nucleoside triphosphate hydrolases"/>
    <property type="match status" value="1"/>
</dbReference>
<dbReference type="PANTHER" id="PTHR47969:SF28">
    <property type="entry name" value="KINESIN-LIKE PROTEIN KIF21B"/>
    <property type="match status" value="1"/>
</dbReference>
<organism evidence="15 16">
    <name type="scientific">Periplaneta americana</name>
    <name type="common">American cockroach</name>
    <name type="synonym">Blatta americana</name>
    <dbReference type="NCBI Taxonomy" id="6978"/>
    <lineage>
        <taxon>Eukaryota</taxon>
        <taxon>Metazoa</taxon>
        <taxon>Ecdysozoa</taxon>
        <taxon>Arthropoda</taxon>
        <taxon>Hexapoda</taxon>
        <taxon>Insecta</taxon>
        <taxon>Pterygota</taxon>
        <taxon>Neoptera</taxon>
        <taxon>Polyneoptera</taxon>
        <taxon>Dictyoptera</taxon>
        <taxon>Blattodea</taxon>
        <taxon>Blattoidea</taxon>
        <taxon>Blattidae</taxon>
        <taxon>Blattinae</taxon>
        <taxon>Periplaneta</taxon>
    </lineage>
</organism>
<reference evidence="15 16" key="1">
    <citation type="journal article" date="2022" name="Allergy">
        <title>Genome assembly and annotation of Periplaneta americana reveal a comprehensive cockroach allergen profile.</title>
        <authorList>
            <person name="Wang L."/>
            <person name="Xiong Q."/>
            <person name="Saelim N."/>
            <person name="Wang L."/>
            <person name="Nong W."/>
            <person name="Wan A.T."/>
            <person name="Shi M."/>
            <person name="Liu X."/>
            <person name="Cao Q."/>
            <person name="Hui J.H.L."/>
            <person name="Sookrung N."/>
            <person name="Leung T.F."/>
            <person name="Tungtrongchitr A."/>
            <person name="Tsui S.K.W."/>
        </authorList>
    </citation>
    <scope>NUCLEOTIDE SEQUENCE [LARGE SCALE GENOMIC DNA]</scope>
    <source>
        <strain evidence="15">PWHHKU_190912</strain>
    </source>
</reference>
<dbReference type="InterPro" id="IPR019821">
    <property type="entry name" value="Kinesin_motor_CS"/>
</dbReference>
<dbReference type="CDD" id="cd22248">
    <property type="entry name" value="Rcc_KIF21"/>
    <property type="match status" value="1"/>
</dbReference>
<keyword evidence="5" id="KW-0493">Microtubule</keyword>
<dbReference type="PRINTS" id="PR00380">
    <property type="entry name" value="KINESINHEAVY"/>
</dbReference>
<feature type="coiled-coil region" evidence="12">
    <location>
        <begin position="894"/>
        <end position="928"/>
    </location>
</feature>
<feature type="coiled-coil region" evidence="12">
    <location>
        <begin position="540"/>
        <end position="723"/>
    </location>
</feature>
<evidence type="ECO:0000256" key="13">
    <source>
        <dbReference type="SAM" id="MobiDB-lite"/>
    </source>
</evidence>
<keyword evidence="3" id="KW-0963">Cytoplasm</keyword>
<dbReference type="PROSITE" id="PS00411">
    <property type="entry name" value="KINESIN_MOTOR_1"/>
    <property type="match status" value="1"/>
</dbReference>
<evidence type="ECO:0000256" key="10">
    <source>
        <dbReference type="ARBA" id="ARBA00023273"/>
    </source>
</evidence>
<evidence type="ECO:0000256" key="1">
    <source>
        <dbReference type="ARBA" id="ARBA00004245"/>
    </source>
</evidence>
<feature type="region of interest" description="Disordered" evidence="13">
    <location>
        <begin position="736"/>
        <end position="758"/>
    </location>
</feature>
<evidence type="ECO:0000256" key="4">
    <source>
        <dbReference type="ARBA" id="ARBA00022553"/>
    </source>
</evidence>
<evidence type="ECO:0000256" key="3">
    <source>
        <dbReference type="ARBA" id="ARBA00022490"/>
    </source>
</evidence>
<dbReference type="SMART" id="SM00129">
    <property type="entry name" value="KISc"/>
    <property type="match status" value="1"/>
</dbReference>
<dbReference type="Proteomes" id="UP001148838">
    <property type="component" value="Unassembled WGS sequence"/>
</dbReference>
<dbReference type="Pfam" id="PF00225">
    <property type="entry name" value="Kinesin"/>
    <property type="match status" value="1"/>
</dbReference>
<evidence type="ECO:0000256" key="8">
    <source>
        <dbReference type="ARBA" id="ARBA00023054"/>
    </source>
</evidence>
<dbReference type="PROSITE" id="PS50067">
    <property type="entry name" value="KINESIN_MOTOR_2"/>
    <property type="match status" value="1"/>
</dbReference>
<dbReference type="InterPro" id="IPR027640">
    <property type="entry name" value="Kinesin-like_fam"/>
</dbReference>
<accession>A0ABQ8TRG6</accession>
<evidence type="ECO:0000256" key="2">
    <source>
        <dbReference type="ARBA" id="ARBA00004316"/>
    </source>
</evidence>
<evidence type="ECO:0000256" key="6">
    <source>
        <dbReference type="ARBA" id="ARBA00022741"/>
    </source>
</evidence>
<dbReference type="Pfam" id="PF25764">
    <property type="entry name" value="KIF21A_4th"/>
    <property type="match status" value="1"/>
</dbReference>
<evidence type="ECO:0000256" key="7">
    <source>
        <dbReference type="ARBA" id="ARBA00022840"/>
    </source>
</evidence>
<dbReference type="InterPro" id="IPR001752">
    <property type="entry name" value="Kinesin_motor_dom"/>
</dbReference>
<feature type="compositionally biased region" description="Low complexity" evidence="13">
    <location>
        <begin position="939"/>
        <end position="951"/>
    </location>
</feature>
<feature type="compositionally biased region" description="Polar residues" evidence="13">
    <location>
        <begin position="952"/>
        <end position="970"/>
    </location>
</feature>
<comment type="caution">
    <text evidence="15">The sequence shown here is derived from an EMBL/GenBank/DDBJ whole genome shotgun (WGS) entry which is preliminary data.</text>
</comment>
<evidence type="ECO:0000259" key="14">
    <source>
        <dbReference type="PROSITE" id="PS50067"/>
    </source>
</evidence>
<keyword evidence="9" id="KW-0206">Cytoskeleton</keyword>
<feature type="compositionally biased region" description="Acidic residues" evidence="13">
    <location>
        <begin position="494"/>
        <end position="508"/>
    </location>
</feature>
<sequence>MYGYSSLQTGSGKTYTMGTGFDVEVQPEQVGIIPRAIHHLFQGIKERGDQAREAGQPAPEFKIVAQFMELYNEEVIDLFDPSREQYATRQHAMWFQGKSGIKIHEDASGGIYVVGVTMKPVMSAEDALQCLRMGALSRTTASTQMNSQSSRSHAIFTLHIKQQRMVKVENMDDGDSVVATDPSNEFETLTAKFHFVDLAGSERLKRTGATGERAKEGISINCGLLALGNVISALGDKSRKALHVPYRDSKLTRLLQDSLGGNSQTVMIACVSPSDRDFMETLNTLKYANRARNIKNRVTINQDKSSRTIVLLRQEIQQLQLELLEYKQGKRMVSEDGVETVNDMFHENTMLQTENNNLRTRVKAMQETIDALSSKNTQLLAEKAMGGWISTGSECDVTEMIQGYLKEIEELRAKLLESEAICQQLRKQSSRSPPRGALSPHVAMTGNFDISMGDASSVGSLIAEAKKGLQKDMELLSRSARGLPDDSKKNGVEPTEEDGADGESDNSDSEEKAAENDEDSDSDTDTEDKEEESAHYGLELAELTSEISIKQKLIDELERSQKRIQMMRQHYEDKLQLLQERIRATQEERDKVLATFTSTQSNQPTEKERKVRDEYERKLSDMQKEMKRLQSAKKEHARLLRNQTQHENQVKALKNDLAEMKRAKVKLLNKMKEEAAKHKDVELRRNREIAQLRKESRKRENTIRSLEAEKRVKEAVLKRKQEEVTALRRLQRGPLSNKAAGRVGPRHASKRLSVTPKEVKHRWQQLEKNINKIALSKQMVASMERDMERQLQQREELGRSLDQLMRRRDHALISRQDSSVIRDLEDQIESMKANIDYVQESIAESQQNIMQIEDSKENFDTMDVAGVVQGLTEVDSRYLVEKLYNMTINQSYSAAQKELAVKEMEAKLNELKQQNSTQQQLLEHLLNERTVEDIQQALSSGSSANSSRSNSPTETCNGNGNVRPTDLTTSHKIRRRTALPEELLYPIISSTALQDRLTITELPSGPSAQEEMADSNLMPPPLASGIVRVPSAPGSLKRKVTNAVLISIQISESGVICHCSRTLVASRPDQLKPSPVAARKVYDRQESTSPRLNRRTVNVAQGSLLGKPGSM</sequence>
<evidence type="ECO:0000313" key="16">
    <source>
        <dbReference type="Proteomes" id="UP001148838"/>
    </source>
</evidence>
<evidence type="ECO:0000256" key="11">
    <source>
        <dbReference type="PROSITE-ProRule" id="PRU00283"/>
    </source>
</evidence>
<dbReference type="InterPro" id="IPR027417">
    <property type="entry name" value="P-loop_NTPase"/>
</dbReference>
<evidence type="ECO:0000256" key="12">
    <source>
        <dbReference type="SAM" id="Coils"/>
    </source>
</evidence>
<dbReference type="InterPro" id="IPR056532">
    <property type="entry name" value="KIF21A/B_hel_2"/>
</dbReference>
<keyword evidence="8 12" id="KW-0175">Coiled coil</keyword>
<comment type="caution">
    <text evidence="11">Lacks conserved residue(s) required for the propagation of feature annotation.</text>
</comment>
<keyword evidence="16" id="KW-1185">Reference proteome</keyword>
<feature type="coiled-coil region" evidence="12">
    <location>
        <begin position="302"/>
        <end position="428"/>
    </location>
</feature>
<dbReference type="InterPro" id="IPR056533">
    <property type="entry name" value="KIF21A/B_hel_1"/>
</dbReference>
<protein>
    <recommendedName>
        <fullName evidence="14">Kinesin motor domain-containing protein</fullName>
    </recommendedName>
</protein>
<keyword evidence="7" id="KW-0067">ATP-binding</keyword>
<comment type="similarity">
    <text evidence="11">Belongs to the TRAFAC class myosin-kinesin ATPase superfamily. Kinesin family.</text>
</comment>
<dbReference type="Pfam" id="PF23204">
    <property type="entry name" value="KIF21A_2nd"/>
    <property type="match status" value="1"/>
</dbReference>
<name>A0ABQ8TRG6_PERAM</name>
<evidence type="ECO:0000313" key="15">
    <source>
        <dbReference type="EMBL" id="KAJ4449291.1"/>
    </source>
</evidence>
<keyword evidence="6" id="KW-0547">Nucleotide-binding</keyword>